<keyword evidence="1" id="KW-0560">Oxidoreductase</keyword>
<reference evidence="3" key="1">
    <citation type="journal article" date="2014" name="Front. Microbiol.">
        <title>High frequency of phylogenetically diverse reductive dehalogenase-homologous genes in deep subseafloor sedimentary metagenomes.</title>
        <authorList>
            <person name="Kawai M."/>
            <person name="Futagami T."/>
            <person name="Toyoda A."/>
            <person name="Takaki Y."/>
            <person name="Nishi S."/>
            <person name="Hori S."/>
            <person name="Arai W."/>
            <person name="Tsubouchi T."/>
            <person name="Morono Y."/>
            <person name="Uchiyama I."/>
            <person name="Ito T."/>
            <person name="Fujiyama A."/>
            <person name="Inagaki F."/>
            <person name="Takami H."/>
        </authorList>
    </citation>
    <scope>NUCLEOTIDE SEQUENCE</scope>
    <source>
        <strain evidence="3">Expedition CK06-06</strain>
    </source>
</reference>
<evidence type="ECO:0000259" key="2">
    <source>
        <dbReference type="Pfam" id="PF01619"/>
    </source>
</evidence>
<dbReference type="InterPro" id="IPR002872">
    <property type="entry name" value="Proline_DH_dom"/>
</dbReference>
<accession>X1A7M1</accession>
<dbReference type="AlphaFoldDB" id="X1A7M1"/>
<sequence length="78" mass="9550">NAIKATKAFVADHNIPYDRFEFQLLYGIRTMLQKQLIEEGYKLRIYVPFGSHLFPYFMRRLAERPANLWFFVRNFFKR</sequence>
<name>X1A7M1_9ZZZZ</name>
<evidence type="ECO:0000256" key="1">
    <source>
        <dbReference type="ARBA" id="ARBA00023002"/>
    </source>
</evidence>
<dbReference type="GO" id="GO:0016491">
    <property type="term" value="F:oxidoreductase activity"/>
    <property type="evidence" value="ECO:0007669"/>
    <property type="project" value="UniProtKB-KW"/>
</dbReference>
<feature type="domain" description="Proline dehydrogenase" evidence="2">
    <location>
        <begin position="5"/>
        <end position="69"/>
    </location>
</feature>
<dbReference type="InterPro" id="IPR029041">
    <property type="entry name" value="FAD-linked_oxidoreductase-like"/>
</dbReference>
<comment type="caution">
    <text evidence="3">The sequence shown here is derived from an EMBL/GenBank/DDBJ whole genome shotgun (WGS) entry which is preliminary data.</text>
</comment>
<feature type="non-terminal residue" evidence="3">
    <location>
        <position position="1"/>
    </location>
</feature>
<dbReference type="Gene3D" id="3.20.20.220">
    <property type="match status" value="1"/>
</dbReference>
<gene>
    <name evidence="3" type="ORF">S01H4_35370</name>
</gene>
<dbReference type="Pfam" id="PF01619">
    <property type="entry name" value="Pro_dh"/>
    <property type="match status" value="1"/>
</dbReference>
<organism evidence="3">
    <name type="scientific">marine sediment metagenome</name>
    <dbReference type="NCBI Taxonomy" id="412755"/>
    <lineage>
        <taxon>unclassified sequences</taxon>
        <taxon>metagenomes</taxon>
        <taxon>ecological metagenomes</taxon>
    </lineage>
</organism>
<protein>
    <recommendedName>
        <fullName evidence="2">Proline dehydrogenase domain-containing protein</fullName>
    </recommendedName>
</protein>
<proteinExistence type="predicted"/>
<dbReference type="SUPFAM" id="SSF51730">
    <property type="entry name" value="FAD-linked oxidoreductase"/>
    <property type="match status" value="1"/>
</dbReference>
<evidence type="ECO:0000313" key="3">
    <source>
        <dbReference type="EMBL" id="GAG78190.1"/>
    </source>
</evidence>
<dbReference type="EMBL" id="BART01018800">
    <property type="protein sequence ID" value="GAG78190.1"/>
    <property type="molecule type" value="Genomic_DNA"/>
</dbReference>